<gene>
    <name evidence="1" type="ORF">SBAD_LOCUS3233</name>
</gene>
<name>A0A183IHY8_9BILA</name>
<proteinExistence type="predicted"/>
<keyword evidence="2" id="KW-1185">Reference proteome</keyword>
<protein>
    <submittedName>
        <fullName evidence="3">Cyclic nucleotide-binding domain-containing protein</fullName>
    </submittedName>
</protein>
<organism evidence="3">
    <name type="scientific">Soboliphyme baturini</name>
    <dbReference type="NCBI Taxonomy" id="241478"/>
    <lineage>
        <taxon>Eukaryota</taxon>
        <taxon>Metazoa</taxon>
        <taxon>Ecdysozoa</taxon>
        <taxon>Nematoda</taxon>
        <taxon>Enoplea</taxon>
        <taxon>Dorylaimia</taxon>
        <taxon>Dioctophymatida</taxon>
        <taxon>Dioctophymatoidea</taxon>
        <taxon>Soboliphymatidae</taxon>
        <taxon>Soboliphyme</taxon>
    </lineage>
</organism>
<accession>A0A183IHY8</accession>
<evidence type="ECO:0000313" key="2">
    <source>
        <dbReference type="Proteomes" id="UP000270296"/>
    </source>
</evidence>
<dbReference type="AlphaFoldDB" id="A0A183IHY8"/>
<dbReference type="Proteomes" id="UP000270296">
    <property type="component" value="Unassembled WGS sequence"/>
</dbReference>
<sequence>MCKTTRVRHYPEEVLHTSNLRKTRQICRTLRCLCPAAELDVVLTTLQECVCHSTTTLDSPIVPSAILVLIDGTLRSECFLEMLLDADGGEPFKYGTVDLPDGTYFLEPLNASSTSFFTLPDSQPHLLYKEPPHTFHKSQWSPSGPSSECFLSPLVGRTRARHGVGGCVSAAALRRAPLLLASGHCLVSRLLYRCIYTCVSENRTLCTAQQFVAVACGRVLRSLAMLE</sequence>
<dbReference type="EMBL" id="UZAM01007637">
    <property type="protein sequence ID" value="VDP00465.1"/>
    <property type="molecule type" value="Genomic_DNA"/>
</dbReference>
<evidence type="ECO:0000313" key="1">
    <source>
        <dbReference type="EMBL" id="VDP00465.1"/>
    </source>
</evidence>
<reference evidence="1 2" key="2">
    <citation type="submission" date="2018-11" db="EMBL/GenBank/DDBJ databases">
        <authorList>
            <consortium name="Pathogen Informatics"/>
        </authorList>
    </citation>
    <scope>NUCLEOTIDE SEQUENCE [LARGE SCALE GENOMIC DNA]</scope>
</reference>
<dbReference type="WBParaSite" id="SBAD_0000338701-mRNA-1">
    <property type="protein sequence ID" value="SBAD_0000338701-mRNA-1"/>
    <property type="gene ID" value="SBAD_0000338701"/>
</dbReference>
<evidence type="ECO:0000313" key="3">
    <source>
        <dbReference type="WBParaSite" id="SBAD_0000338701-mRNA-1"/>
    </source>
</evidence>
<reference evidence="3" key="1">
    <citation type="submission" date="2016-06" db="UniProtKB">
        <authorList>
            <consortium name="WormBaseParasite"/>
        </authorList>
    </citation>
    <scope>IDENTIFICATION</scope>
</reference>